<dbReference type="Gene3D" id="1.10.10.10">
    <property type="entry name" value="Winged helix-like DNA-binding domain superfamily/Winged helix DNA-binding domain"/>
    <property type="match status" value="1"/>
</dbReference>
<dbReference type="InterPro" id="IPR014284">
    <property type="entry name" value="RNA_pol_sigma-70_dom"/>
</dbReference>
<dbReference type="GO" id="GO:0003677">
    <property type="term" value="F:DNA binding"/>
    <property type="evidence" value="ECO:0007669"/>
    <property type="project" value="InterPro"/>
</dbReference>
<evidence type="ECO:0000256" key="2">
    <source>
        <dbReference type="ARBA" id="ARBA00023015"/>
    </source>
</evidence>
<accession>X0WKM6</accession>
<evidence type="ECO:0000256" key="4">
    <source>
        <dbReference type="ARBA" id="ARBA00023163"/>
    </source>
</evidence>
<comment type="caution">
    <text evidence="7">The sequence shown here is derived from an EMBL/GenBank/DDBJ whole genome shotgun (WGS) entry which is preliminary data.</text>
</comment>
<dbReference type="InterPro" id="IPR039425">
    <property type="entry name" value="RNA_pol_sigma-70-like"/>
</dbReference>
<dbReference type="GO" id="GO:0006352">
    <property type="term" value="P:DNA-templated transcription initiation"/>
    <property type="evidence" value="ECO:0007669"/>
    <property type="project" value="InterPro"/>
</dbReference>
<reference evidence="7" key="1">
    <citation type="journal article" date="2014" name="Front. Microbiol.">
        <title>High frequency of phylogenetically diverse reductive dehalogenase-homologous genes in deep subseafloor sedimentary metagenomes.</title>
        <authorList>
            <person name="Kawai M."/>
            <person name="Futagami T."/>
            <person name="Toyoda A."/>
            <person name="Takaki Y."/>
            <person name="Nishi S."/>
            <person name="Hori S."/>
            <person name="Arai W."/>
            <person name="Tsubouchi T."/>
            <person name="Morono Y."/>
            <person name="Uchiyama I."/>
            <person name="Ito T."/>
            <person name="Fujiyama A."/>
            <person name="Inagaki F."/>
            <person name="Takami H."/>
        </authorList>
    </citation>
    <scope>NUCLEOTIDE SEQUENCE</scope>
    <source>
        <strain evidence="7">Expedition CK06-06</strain>
    </source>
</reference>
<keyword evidence="3" id="KW-0731">Sigma factor</keyword>
<gene>
    <name evidence="7" type="ORF">S01H1_57244</name>
</gene>
<dbReference type="PANTHER" id="PTHR43133">
    <property type="entry name" value="RNA POLYMERASE ECF-TYPE SIGMA FACTO"/>
    <property type="match status" value="1"/>
</dbReference>
<dbReference type="SUPFAM" id="SSF88946">
    <property type="entry name" value="Sigma2 domain of RNA polymerase sigma factors"/>
    <property type="match status" value="1"/>
</dbReference>
<dbReference type="AlphaFoldDB" id="X0WKM6"/>
<dbReference type="Pfam" id="PF04542">
    <property type="entry name" value="Sigma70_r2"/>
    <property type="match status" value="1"/>
</dbReference>
<feature type="domain" description="RNA polymerase sigma-70 region 2" evidence="5">
    <location>
        <begin position="27"/>
        <end position="91"/>
    </location>
</feature>
<sequence>NRLGDGPDIERVLAAMAGDVDSFLALCRRYYPAMVAVARAVLGDGHLCEDAVQEALAKACRKLGTLKNPKRFGAWLTAICRNEARSMLRRNPKTVSLGDRDVPEKVFAEDPDVDLVRQAISRLPAAARELVYLKYRNDLSHESIAELLDITPQAVHGRLQRARRSVKAYVQRLRSRRLS</sequence>
<dbReference type="InterPro" id="IPR013324">
    <property type="entry name" value="RNA_pol_sigma_r3/r4-like"/>
</dbReference>
<dbReference type="Pfam" id="PF08281">
    <property type="entry name" value="Sigma70_r4_2"/>
    <property type="match status" value="1"/>
</dbReference>
<dbReference type="InterPro" id="IPR007627">
    <property type="entry name" value="RNA_pol_sigma70_r2"/>
</dbReference>
<evidence type="ECO:0000259" key="5">
    <source>
        <dbReference type="Pfam" id="PF04542"/>
    </source>
</evidence>
<dbReference type="NCBIfam" id="TIGR02937">
    <property type="entry name" value="sigma70-ECF"/>
    <property type="match status" value="1"/>
</dbReference>
<evidence type="ECO:0000256" key="3">
    <source>
        <dbReference type="ARBA" id="ARBA00023082"/>
    </source>
</evidence>
<dbReference type="CDD" id="cd06171">
    <property type="entry name" value="Sigma70_r4"/>
    <property type="match status" value="1"/>
</dbReference>
<dbReference type="InterPro" id="IPR036388">
    <property type="entry name" value="WH-like_DNA-bd_sf"/>
</dbReference>
<organism evidence="7">
    <name type="scientific">marine sediment metagenome</name>
    <dbReference type="NCBI Taxonomy" id="412755"/>
    <lineage>
        <taxon>unclassified sequences</taxon>
        <taxon>metagenomes</taxon>
        <taxon>ecological metagenomes</taxon>
    </lineage>
</organism>
<evidence type="ECO:0008006" key="8">
    <source>
        <dbReference type="Google" id="ProtNLM"/>
    </source>
</evidence>
<keyword evidence="2" id="KW-0805">Transcription regulation</keyword>
<feature type="non-terminal residue" evidence="7">
    <location>
        <position position="1"/>
    </location>
</feature>
<comment type="similarity">
    <text evidence="1">Belongs to the sigma-70 factor family. ECF subfamily.</text>
</comment>
<dbReference type="PANTHER" id="PTHR43133:SF51">
    <property type="entry name" value="RNA POLYMERASE SIGMA FACTOR"/>
    <property type="match status" value="1"/>
</dbReference>
<proteinExistence type="inferred from homology"/>
<evidence type="ECO:0000259" key="6">
    <source>
        <dbReference type="Pfam" id="PF08281"/>
    </source>
</evidence>
<keyword evidence="4" id="KW-0804">Transcription</keyword>
<dbReference type="SUPFAM" id="SSF88659">
    <property type="entry name" value="Sigma3 and sigma4 domains of RNA polymerase sigma factors"/>
    <property type="match status" value="1"/>
</dbReference>
<evidence type="ECO:0000313" key="7">
    <source>
        <dbReference type="EMBL" id="GAG25043.1"/>
    </source>
</evidence>
<dbReference type="Gene3D" id="1.10.1740.10">
    <property type="match status" value="1"/>
</dbReference>
<protein>
    <recommendedName>
        <fullName evidence="8">Sigma-70 family RNA polymerase sigma factor</fullName>
    </recommendedName>
</protein>
<name>X0WKM6_9ZZZZ</name>
<dbReference type="InterPro" id="IPR013325">
    <property type="entry name" value="RNA_pol_sigma_r2"/>
</dbReference>
<feature type="domain" description="RNA polymerase sigma factor 70 region 4 type 2" evidence="6">
    <location>
        <begin position="115"/>
        <end position="164"/>
    </location>
</feature>
<dbReference type="InterPro" id="IPR013249">
    <property type="entry name" value="RNA_pol_sigma70_r4_t2"/>
</dbReference>
<dbReference type="GO" id="GO:0016987">
    <property type="term" value="F:sigma factor activity"/>
    <property type="evidence" value="ECO:0007669"/>
    <property type="project" value="UniProtKB-KW"/>
</dbReference>
<dbReference type="EMBL" id="BARS01037326">
    <property type="protein sequence ID" value="GAG25043.1"/>
    <property type="molecule type" value="Genomic_DNA"/>
</dbReference>
<evidence type="ECO:0000256" key="1">
    <source>
        <dbReference type="ARBA" id="ARBA00010641"/>
    </source>
</evidence>